<gene>
    <name evidence="2" type="ORF">SAMN05192563_104350</name>
</gene>
<name>A0A1I7EPS4_9BURK</name>
<dbReference type="Proteomes" id="UP000198844">
    <property type="component" value="Unassembled WGS sequence"/>
</dbReference>
<evidence type="ECO:0000313" key="2">
    <source>
        <dbReference type="EMBL" id="SFU25915.1"/>
    </source>
</evidence>
<keyword evidence="1" id="KW-1133">Transmembrane helix</keyword>
<keyword evidence="1" id="KW-0472">Membrane</keyword>
<feature type="transmembrane region" description="Helical" evidence="1">
    <location>
        <begin position="41"/>
        <end position="62"/>
    </location>
</feature>
<dbReference type="AlphaFoldDB" id="A0A1I7EPS4"/>
<accession>A0A1I7EPS4</accession>
<protein>
    <submittedName>
        <fullName evidence="2">Uncharacterized protein</fullName>
    </submittedName>
</protein>
<evidence type="ECO:0000256" key="1">
    <source>
        <dbReference type="SAM" id="Phobius"/>
    </source>
</evidence>
<reference evidence="2 3" key="1">
    <citation type="submission" date="2016-10" db="EMBL/GenBank/DDBJ databases">
        <authorList>
            <person name="de Groot N.N."/>
        </authorList>
    </citation>
    <scope>NUCLEOTIDE SEQUENCE [LARGE SCALE GENOMIC DNA]</scope>
    <source>
        <strain evidence="2 3">LMG 27731</strain>
    </source>
</reference>
<dbReference type="EMBL" id="FPBH01000043">
    <property type="protein sequence ID" value="SFU25915.1"/>
    <property type="molecule type" value="Genomic_DNA"/>
</dbReference>
<proteinExistence type="predicted"/>
<organism evidence="2 3">
    <name type="scientific">Paraburkholderia aspalathi</name>
    <dbReference type="NCBI Taxonomy" id="1324617"/>
    <lineage>
        <taxon>Bacteria</taxon>
        <taxon>Pseudomonadati</taxon>
        <taxon>Pseudomonadota</taxon>
        <taxon>Betaproteobacteria</taxon>
        <taxon>Burkholderiales</taxon>
        <taxon>Burkholderiaceae</taxon>
        <taxon>Paraburkholderia</taxon>
    </lineage>
</organism>
<keyword evidence="1" id="KW-0812">Transmembrane</keyword>
<sequence>MTDEELRVLVVRAVNGVGVDDQLRIREVLLHDERVHRVKEFTVGMMTSLLPFTTSVGCLIVFR</sequence>
<evidence type="ECO:0000313" key="3">
    <source>
        <dbReference type="Proteomes" id="UP000198844"/>
    </source>
</evidence>